<dbReference type="Proteomes" id="UP000789570">
    <property type="component" value="Unassembled WGS sequence"/>
</dbReference>
<evidence type="ECO:0000256" key="3">
    <source>
        <dbReference type="ARBA" id="ARBA00022840"/>
    </source>
</evidence>
<comment type="caution">
    <text evidence="4">The sequence shown here is derived from an EMBL/GenBank/DDBJ whole genome shotgun (WGS) entry which is preliminary data.</text>
</comment>
<keyword evidence="1" id="KW-0547">Nucleotide-binding</keyword>
<dbReference type="OrthoDB" id="446244at2759"/>
<dbReference type="PANTHER" id="PTHR43146:SF1">
    <property type="entry name" value="CANCER-RELATED NUCLEOSIDE-TRIPHOSPHATASE"/>
    <property type="match status" value="1"/>
</dbReference>
<name>A0A9N9FAF7_9GLOM</name>
<gene>
    <name evidence="4" type="ORF">FCALED_LOCUS4742</name>
</gene>
<keyword evidence="5" id="KW-1185">Reference proteome</keyword>
<keyword evidence="3" id="KW-0067">ATP-binding</keyword>
<evidence type="ECO:0000256" key="1">
    <source>
        <dbReference type="ARBA" id="ARBA00022741"/>
    </source>
</evidence>
<organism evidence="4 5">
    <name type="scientific">Funneliformis caledonium</name>
    <dbReference type="NCBI Taxonomy" id="1117310"/>
    <lineage>
        <taxon>Eukaryota</taxon>
        <taxon>Fungi</taxon>
        <taxon>Fungi incertae sedis</taxon>
        <taxon>Mucoromycota</taxon>
        <taxon>Glomeromycotina</taxon>
        <taxon>Glomeromycetes</taxon>
        <taxon>Glomerales</taxon>
        <taxon>Glomeraceae</taxon>
        <taxon>Funneliformis</taxon>
    </lineage>
</organism>
<dbReference type="InterPro" id="IPR004948">
    <property type="entry name" value="Nuc-triphosphatase_THEP1"/>
</dbReference>
<accession>A0A9N9FAF7</accession>
<evidence type="ECO:0000313" key="4">
    <source>
        <dbReference type="EMBL" id="CAG8521887.1"/>
    </source>
</evidence>
<dbReference type="Pfam" id="PF03266">
    <property type="entry name" value="NTPase_1"/>
    <property type="match status" value="1"/>
</dbReference>
<proteinExistence type="predicted"/>
<dbReference type="AlphaFoldDB" id="A0A9N9FAF7"/>
<dbReference type="SUPFAM" id="SSF52540">
    <property type="entry name" value="P-loop containing nucleoside triphosphate hydrolases"/>
    <property type="match status" value="1"/>
</dbReference>
<dbReference type="InterPro" id="IPR027417">
    <property type="entry name" value="P-loop_NTPase"/>
</dbReference>
<keyword evidence="2" id="KW-0378">Hydrolase</keyword>
<reference evidence="4" key="1">
    <citation type="submission" date="2021-06" db="EMBL/GenBank/DDBJ databases">
        <authorList>
            <person name="Kallberg Y."/>
            <person name="Tangrot J."/>
            <person name="Rosling A."/>
        </authorList>
    </citation>
    <scope>NUCLEOTIDE SEQUENCE</scope>
    <source>
        <strain evidence="4">UK204</strain>
    </source>
</reference>
<dbReference type="GO" id="GO:0017111">
    <property type="term" value="F:ribonucleoside triphosphate phosphatase activity"/>
    <property type="evidence" value="ECO:0007669"/>
    <property type="project" value="InterPro"/>
</dbReference>
<dbReference type="Gene3D" id="3.40.50.300">
    <property type="entry name" value="P-loop containing nucleotide triphosphate hydrolases"/>
    <property type="match status" value="1"/>
</dbReference>
<protein>
    <submittedName>
        <fullName evidence="4">6500_t:CDS:1</fullName>
    </submittedName>
</protein>
<evidence type="ECO:0000313" key="5">
    <source>
        <dbReference type="Proteomes" id="UP000789570"/>
    </source>
</evidence>
<dbReference type="PANTHER" id="PTHR43146">
    <property type="entry name" value="CANCER-RELATED NUCLEOSIDE-TRIPHOSPHATASE"/>
    <property type="match status" value="1"/>
</dbReference>
<evidence type="ECO:0000256" key="2">
    <source>
        <dbReference type="ARBA" id="ARBA00022801"/>
    </source>
</evidence>
<dbReference type="GO" id="GO:0005524">
    <property type="term" value="F:ATP binding"/>
    <property type="evidence" value="ECO:0007669"/>
    <property type="project" value="UniProtKB-KW"/>
</dbReference>
<sequence>MKSLFLTGSPRVGKTTIISKVVKYLQTIYPETILVHGFYTSEVTTGLNNNKSRIGFDIITIDGKRGVLSRKKDYWTGEPPNVNAPKVGEYIVNLKEFEKLAIPAVTINIGDGDKKSKCKKQVIIIDEVGKMESFSNAFNEIVRNLISRGKRDENDICVVGTVALKHGGLAGEIRNKVDVGFRRKQKSIDVGEDNLVIWEVTNENREHMVNKVVIEIEEMLNIRKE</sequence>
<dbReference type="EMBL" id="CAJVPQ010000946">
    <property type="protein sequence ID" value="CAG8521887.1"/>
    <property type="molecule type" value="Genomic_DNA"/>
</dbReference>